<comment type="caution">
    <text evidence="3">The sequence shown here is derived from an EMBL/GenBank/DDBJ whole genome shotgun (WGS) entry which is preliminary data.</text>
</comment>
<reference evidence="3 4" key="1">
    <citation type="submission" date="2021-02" db="EMBL/GenBank/DDBJ databases">
        <title>Plant Genome Project.</title>
        <authorList>
            <person name="Zhang R.-G."/>
        </authorList>
    </citation>
    <scope>NUCLEOTIDE SEQUENCE [LARGE SCALE GENOMIC DNA]</scope>
    <source>
        <tissue evidence="3">Leaves</tissue>
    </source>
</reference>
<dbReference type="Gene3D" id="1.25.40.10">
    <property type="entry name" value="Tetratricopeptide repeat domain"/>
    <property type="match status" value="6"/>
</dbReference>
<feature type="repeat" description="PPR" evidence="2">
    <location>
        <begin position="207"/>
        <end position="243"/>
    </location>
</feature>
<accession>A0ABQ8HDD0</accession>
<name>A0ABQ8HDD0_9ROSI</name>
<protein>
    <recommendedName>
        <fullName evidence="5">Pentatricopeptide repeat-containing protein</fullName>
    </recommendedName>
</protein>
<keyword evidence="4" id="KW-1185">Reference proteome</keyword>
<dbReference type="Proteomes" id="UP000827721">
    <property type="component" value="Unassembled WGS sequence"/>
</dbReference>
<dbReference type="Pfam" id="PF20431">
    <property type="entry name" value="E_motif"/>
    <property type="match status" value="1"/>
</dbReference>
<dbReference type="PANTHER" id="PTHR47926:SF452">
    <property type="entry name" value="PENTATRICOPEPTIDE REPEAT-CONTAINING PROTEIN"/>
    <property type="match status" value="1"/>
</dbReference>
<evidence type="ECO:0000256" key="2">
    <source>
        <dbReference type="PROSITE-ProRule" id="PRU00708"/>
    </source>
</evidence>
<feature type="repeat" description="PPR" evidence="2">
    <location>
        <begin position="614"/>
        <end position="648"/>
    </location>
</feature>
<evidence type="ECO:0000313" key="4">
    <source>
        <dbReference type="Proteomes" id="UP000827721"/>
    </source>
</evidence>
<gene>
    <name evidence="3" type="ORF">JRO89_XS12G0229300</name>
</gene>
<sequence>MYGFSYSLRPLLACKRTQIPFIKSNVQFFSNPKQNDRTTESIPPDLAACLNNCTDVLSLKKLHACIFTWGLESNSFLASKLVICYAKFGFLDESRWIFDRISNKSDLSLWNSLLVACFRAGHFSKVFRQYKNLRECKIGLDGSTATFCLKACIELGSLEFGRGVHADTFKFGLSMNPFVGSSLIGLYSEYGDMRDACKVFEEIADRDVVVYTSMITGYVQGGVCGVYEAFDVARNMQEEGLDPNRVTLVSLLQAAAQLQALKEGRMIHGYSVRRGIGCGDEVFETSLMDMYIKCKDPRTATCLFGMMNKRTVGSWNALIVGHLQMGQPLEALELIGLMMRESIRPDLITLANGILCCADLKIFQEGKSIHGYIIRSGIQLDLVATTSLVDMYSKCNNLVQARVLFDGMENRDVTFYNVMMAGYLQNEFICEAIEAFIEMVGADIKPNVGSILSLLSALLDLKDVRRGKCVHGYVIRHELDMNNEISNQFINMYGKCGCVAYARHIFSRIRYRDLLSWTSMMKGYVYHGNADEAIFLFRMMKREKLEHDSVALISLLQAFSQLGCLGLAKEVHSHLYRDHMERETPVINSLITIYAKCGKLDMARNLFENMTYRCLTSWNSIIAAYGMHGYGIDALKLFEGMKKVKVEPDEITFTSILTACSHSGLVEEGLQVYRSMTEEYSIVPREEHYGCMIDLFSRAGRLEEAYDLVKCMPSRQSASALVALLAACRVHGNREMGEVIGRFILDLEPESSSGYALVSNLFAEGGKWDEVARIRAMVTDRGLKMTTGKCSHFTLQLKLIKAKTEQLIGDMAHCSKPLSVASSVSQIVHIDSEDDASGCNGNTSSKNHLNVASLAMTETVISDQRRLFRGISDITKGAENLEYQTRIVVQAVQETCLSLSIPCACSRETGGQFAYTQGMLKEEFLDAFLCLWKVEFMINILFVVKTVRCEYDPEQCKGDVSSGSSLKNAGENVVASCTVEFVFYNEVFHVNCR</sequence>
<evidence type="ECO:0008006" key="5">
    <source>
        <dbReference type="Google" id="ProtNLM"/>
    </source>
</evidence>
<dbReference type="InterPro" id="IPR002885">
    <property type="entry name" value="PPR_rpt"/>
</dbReference>
<dbReference type="InterPro" id="IPR011990">
    <property type="entry name" value="TPR-like_helical_dom_sf"/>
</dbReference>
<proteinExistence type="predicted"/>
<dbReference type="Pfam" id="PF13812">
    <property type="entry name" value="PPR_3"/>
    <property type="match status" value="1"/>
</dbReference>
<dbReference type="NCBIfam" id="TIGR00756">
    <property type="entry name" value="PPR"/>
    <property type="match status" value="4"/>
</dbReference>
<keyword evidence="1" id="KW-0677">Repeat</keyword>
<dbReference type="Pfam" id="PF13041">
    <property type="entry name" value="PPR_2"/>
    <property type="match status" value="1"/>
</dbReference>
<dbReference type="InterPro" id="IPR046848">
    <property type="entry name" value="E_motif"/>
</dbReference>
<feature type="repeat" description="PPR" evidence="2">
    <location>
        <begin position="513"/>
        <end position="547"/>
    </location>
</feature>
<dbReference type="InterPro" id="IPR046960">
    <property type="entry name" value="PPR_At4g14850-like_plant"/>
</dbReference>
<dbReference type="EMBL" id="JAFEMO010000012">
    <property type="protein sequence ID" value="KAH7554511.1"/>
    <property type="molecule type" value="Genomic_DNA"/>
</dbReference>
<dbReference type="Pfam" id="PF01535">
    <property type="entry name" value="PPR"/>
    <property type="match status" value="8"/>
</dbReference>
<evidence type="ECO:0000256" key="1">
    <source>
        <dbReference type="ARBA" id="ARBA00022737"/>
    </source>
</evidence>
<feature type="repeat" description="PPR" evidence="2">
    <location>
        <begin position="311"/>
        <end position="345"/>
    </location>
</feature>
<feature type="repeat" description="PPR" evidence="2">
    <location>
        <begin position="412"/>
        <end position="446"/>
    </location>
</feature>
<feature type="repeat" description="PPR" evidence="2">
    <location>
        <begin position="649"/>
        <end position="679"/>
    </location>
</feature>
<dbReference type="PROSITE" id="PS51375">
    <property type="entry name" value="PPR"/>
    <property type="match status" value="6"/>
</dbReference>
<evidence type="ECO:0000313" key="3">
    <source>
        <dbReference type="EMBL" id="KAH7554511.1"/>
    </source>
</evidence>
<dbReference type="PANTHER" id="PTHR47926">
    <property type="entry name" value="PENTATRICOPEPTIDE REPEAT-CONTAINING PROTEIN"/>
    <property type="match status" value="1"/>
</dbReference>
<organism evidence="3 4">
    <name type="scientific">Xanthoceras sorbifolium</name>
    <dbReference type="NCBI Taxonomy" id="99658"/>
    <lineage>
        <taxon>Eukaryota</taxon>
        <taxon>Viridiplantae</taxon>
        <taxon>Streptophyta</taxon>
        <taxon>Embryophyta</taxon>
        <taxon>Tracheophyta</taxon>
        <taxon>Spermatophyta</taxon>
        <taxon>Magnoliopsida</taxon>
        <taxon>eudicotyledons</taxon>
        <taxon>Gunneridae</taxon>
        <taxon>Pentapetalae</taxon>
        <taxon>rosids</taxon>
        <taxon>malvids</taxon>
        <taxon>Sapindales</taxon>
        <taxon>Sapindaceae</taxon>
        <taxon>Xanthoceroideae</taxon>
        <taxon>Xanthoceras</taxon>
    </lineage>
</organism>